<dbReference type="Proteomes" id="UP000094412">
    <property type="component" value="Unassembled WGS sequence"/>
</dbReference>
<accession>A0A1C2E8Z7</accession>
<feature type="transmembrane region" description="Helical" evidence="2">
    <location>
        <begin position="469"/>
        <end position="486"/>
    </location>
</feature>
<feature type="region of interest" description="Disordered" evidence="1">
    <location>
        <begin position="303"/>
        <end position="343"/>
    </location>
</feature>
<feature type="transmembrane region" description="Helical" evidence="2">
    <location>
        <begin position="98"/>
        <end position="119"/>
    </location>
</feature>
<organism evidence="3 4">
    <name type="scientific">Mesorhizobium hungaricum</name>
    <dbReference type="NCBI Taxonomy" id="1566387"/>
    <lineage>
        <taxon>Bacteria</taxon>
        <taxon>Pseudomonadati</taxon>
        <taxon>Pseudomonadota</taxon>
        <taxon>Alphaproteobacteria</taxon>
        <taxon>Hyphomicrobiales</taxon>
        <taxon>Phyllobacteriaceae</taxon>
        <taxon>Mesorhizobium</taxon>
    </lineage>
</organism>
<feature type="compositionally biased region" description="Basic and acidic residues" evidence="1">
    <location>
        <begin position="153"/>
        <end position="162"/>
    </location>
</feature>
<feature type="compositionally biased region" description="Low complexity" evidence="1">
    <location>
        <begin position="535"/>
        <end position="554"/>
    </location>
</feature>
<feature type="transmembrane region" description="Helical" evidence="2">
    <location>
        <begin position="429"/>
        <end position="448"/>
    </location>
</feature>
<feature type="transmembrane region" description="Helical" evidence="2">
    <location>
        <begin position="498"/>
        <end position="518"/>
    </location>
</feature>
<evidence type="ECO:0000256" key="1">
    <source>
        <dbReference type="SAM" id="MobiDB-lite"/>
    </source>
</evidence>
<protein>
    <submittedName>
        <fullName evidence="3">Uncharacterized protein</fullName>
    </submittedName>
</protein>
<dbReference type="EMBL" id="MDEO01000025">
    <property type="protein sequence ID" value="OCX23456.1"/>
    <property type="molecule type" value="Genomic_DNA"/>
</dbReference>
<keyword evidence="2" id="KW-0472">Membrane</keyword>
<dbReference type="AlphaFoldDB" id="A0A1C2E8Z7"/>
<evidence type="ECO:0000313" key="3">
    <source>
        <dbReference type="EMBL" id="OCX23456.1"/>
    </source>
</evidence>
<feature type="compositionally biased region" description="Gly residues" evidence="1">
    <location>
        <begin position="312"/>
        <end position="322"/>
    </location>
</feature>
<comment type="caution">
    <text evidence="3">The sequence shown here is derived from an EMBL/GenBank/DDBJ whole genome shotgun (WGS) entry which is preliminary data.</text>
</comment>
<feature type="region of interest" description="Disordered" evidence="1">
    <location>
        <begin position="153"/>
        <end position="191"/>
    </location>
</feature>
<evidence type="ECO:0000256" key="2">
    <source>
        <dbReference type="SAM" id="Phobius"/>
    </source>
</evidence>
<keyword evidence="4" id="KW-1185">Reference proteome</keyword>
<evidence type="ECO:0000313" key="4">
    <source>
        <dbReference type="Proteomes" id="UP000094412"/>
    </source>
</evidence>
<gene>
    <name evidence="3" type="ORF">QV13_04480</name>
</gene>
<name>A0A1C2E8Z7_9HYPH</name>
<sequence length="554" mass="59400">MGEVWVAEETFVDRLISDAYRIAEYARTNRTIDDAELWAAIKAVEQLPEAERKIQDDKVKALQEAFRKCTANIEPQALVAIRNGWNPFKNSWRNRARIAFLVLISLASMAMVGQLTQIYNSGRLLSTDLIALQKSNSLERFGLLERELNEAQRRLSDKKDGEGQGDPAGQGAIPAVAGGTAGDASGEAGLQSGDTRERYLLAREAAYSKQDELIKLDQQIRALEIRAETFQKLAKNPIAGMETARKVGDKISNWFACLLLNDLSAGEALKKAAESPRSMSSGNVGVPESAGAQPAIAICPPGFRGATPGMTSDGGGPGGGGLSAASDAATDPSPPPPSGGYGHEPRSVVMRGAFCSHLDYLAPEGQTSAATADPARQYIAAIAYTIDNQFGVRVADIISQNCKIGLYYYSGSIPDMASLEAQVRDTNTFYSFIILPAAYGALGALMFYMRRILDPLLPDPTFLRTVHRVALGALAGVLLAWLWVGIFDSSEDFKAVGLGLFALAFVFGFSIEVFFDFLDSLVNAAKRQVSKFDDPASPATTANPATPTPAKQGS</sequence>
<reference evidence="3 4" key="1">
    <citation type="submission" date="2016-08" db="EMBL/GenBank/DDBJ databases">
        <title>Whole genome sequence of Mesorhizobium sp. strain UASWS1009 isolated from industrial sewage.</title>
        <authorList>
            <person name="Crovadore J."/>
            <person name="Calmin G."/>
            <person name="Chablais R."/>
            <person name="Cochard B."/>
            <person name="Lefort F."/>
        </authorList>
    </citation>
    <scope>NUCLEOTIDE SEQUENCE [LARGE SCALE GENOMIC DNA]</scope>
    <source>
        <strain evidence="3 4">UASWS1009</strain>
    </source>
</reference>
<keyword evidence="2" id="KW-1133">Transmembrane helix</keyword>
<proteinExistence type="predicted"/>
<feature type="region of interest" description="Disordered" evidence="1">
    <location>
        <begin position="531"/>
        <end position="554"/>
    </location>
</feature>
<keyword evidence="2" id="KW-0812">Transmembrane</keyword>